<protein>
    <recommendedName>
        <fullName evidence="3">pantoate--beta-alanine ligase (AMP-forming)</fullName>
        <ecNumber evidence="3">6.3.2.1</ecNumber>
    </recommendedName>
</protein>
<comment type="pathway">
    <text evidence="1">Cofactor biosynthesis; (R)-pantothenate biosynthesis; (R)-pantothenate from (R)-pantoate and beta-alanine: step 1/1.</text>
</comment>
<dbReference type="GO" id="GO:0005829">
    <property type="term" value="C:cytosol"/>
    <property type="evidence" value="ECO:0007669"/>
    <property type="project" value="TreeGrafter"/>
</dbReference>
<dbReference type="EC" id="6.3.2.1" evidence="3"/>
<name>A0A6J7KE75_9ZZZZ</name>
<keyword evidence="4" id="KW-0436">Ligase</keyword>
<dbReference type="GO" id="GO:0005524">
    <property type="term" value="F:ATP binding"/>
    <property type="evidence" value="ECO:0007669"/>
    <property type="project" value="UniProtKB-KW"/>
</dbReference>
<dbReference type="CDD" id="cd00560">
    <property type="entry name" value="PanC"/>
    <property type="match status" value="1"/>
</dbReference>
<keyword evidence="6" id="KW-0547">Nucleotide-binding</keyword>
<evidence type="ECO:0000256" key="1">
    <source>
        <dbReference type="ARBA" id="ARBA00004990"/>
    </source>
</evidence>
<dbReference type="Gene3D" id="3.40.50.620">
    <property type="entry name" value="HUPs"/>
    <property type="match status" value="1"/>
</dbReference>
<accession>A0A6J7KE75</accession>
<dbReference type="HAMAP" id="MF_00158">
    <property type="entry name" value="PanC"/>
    <property type="match status" value="1"/>
</dbReference>
<dbReference type="Pfam" id="PF02569">
    <property type="entry name" value="Pantoate_ligase"/>
    <property type="match status" value="1"/>
</dbReference>
<dbReference type="SUPFAM" id="SSF52374">
    <property type="entry name" value="Nucleotidylyl transferase"/>
    <property type="match status" value="1"/>
</dbReference>
<dbReference type="UniPathway" id="UPA00028">
    <property type="reaction ID" value="UER00005"/>
</dbReference>
<comment type="catalytic activity">
    <reaction evidence="8">
        <text>(R)-pantoate + beta-alanine + ATP = (R)-pantothenate + AMP + diphosphate + H(+)</text>
        <dbReference type="Rhea" id="RHEA:10912"/>
        <dbReference type="ChEBI" id="CHEBI:15378"/>
        <dbReference type="ChEBI" id="CHEBI:15980"/>
        <dbReference type="ChEBI" id="CHEBI:29032"/>
        <dbReference type="ChEBI" id="CHEBI:30616"/>
        <dbReference type="ChEBI" id="CHEBI:33019"/>
        <dbReference type="ChEBI" id="CHEBI:57966"/>
        <dbReference type="ChEBI" id="CHEBI:456215"/>
        <dbReference type="EC" id="6.3.2.1"/>
    </reaction>
</comment>
<evidence type="ECO:0000256" key="7">
    <source>
        <dbReference type="ARBA" id="ARBA00022840"/>
    </source>
</evidence>
<keyword evidence="5" id="KW-0566">Pantothenate biosynthesis</keyword>
<dbReference type="EMBL" id="CAFBND010000095">
    <property type="protein sequence ID" value="CAB4953875.1"/>
    <property type="molecule type" value="Genomic_DNA"/>
</dbReference>
<dbReference type="InterPro" id="IPR003721">
    <property type="entry name" value="Pantoate_ligase"/>
</dbReference>
<dbReference type="GO" id="GO:0015940">
    <property type="term" value="P:pantothenate biosynthetic process"/>
    <property type="evidence" value="ECO:0007669"/>
    <property type="project" value="UniProtKB-UniPathway"/>
</dbReference>
<comment type="similarity">
    <text evidence="2">Belongs to the pantothenate synthetase family.</text>
</comment>
<sequence>MSAITRVVSSRSGLRAAYAELPTGTVRAVVPTMGALHSGHAQLIRAARALVGQAGHVTVTVFVNPTQFAAGEDLDRYPRSFDSDVEVCAAEGADLVFAPSVETVYLDPEPMVTIDPGPLGTLLEGAVRPGHFRGVLTVVAKLVSMTGASLLLLGEKDFQQLVLVRRMVRDLDLPVEVVGVPTVRADDGLALSSRNVYLSDAERLAAITVPRALEIGVETARAGGSARDVLSAAQSHLQGRDEFEIDYMVVTDPDLGPAPESGEGRLLVAARIGKVRLLDNVRIDLGVGG</sequence>
<reference evidence="10" key="1">
    <citation type="submission" date="2020-05" db="EMBL/GenBank/DDBJ databases">
        <authorList>
            <person name="Chiriac C."/>
            <person name="Salcher M."/>
            <person name="Ghai R."/>
            <person name="Kavagutti S V."/>
        </authorList>
    </citation>
    <scope>NUCLEOTIDE SEQUENCE</scope>
</reference>
<evidence type="ECO:0000256" key="6">
    <source>
        <dbReference type="ARBA" id="ARBA00022741"/>
    </source>
</evidence>
<dbReference type="EMBL" id="CAFBIZ010000019">
    <property type="protein sequence ID" value="CAB4846664.1"/>
    <property type="molecule type" value="Genomic_DNA"/>
</dbReference>
<dbReference type="GO" id="GO:0004592">
    <property type="term" value="F:pantoate-beta-alanine ligase activity"/>
    <property type="evidence" value="ECO:0007669"/>
    <property type="project" value="UniProtKB-EC"/>
</dbReference>
<evidence type="ECO:0000256" key="8">
    <source>
        <dbReference type="ARBA" id="ARBA00048258"/>
    </source>
</evidence>
<evidence type="ECO:0000256" key="5">
    <source>
        <dbReference type="ARBA" id="ARBA00022655"/>
    </source>
</evidence>
<organism evidence="10">
    <name type="scientific">freshwater metagenome</name>
    <dbReference type="NCBI Taxonomy" id="449393"/>
    <lineage>
        <taxon>unclassified sequences</taxon>
        <taxon>metagenomes</taxon>
        <taxon>ecological metagenomes</taxon>
    </lineage>
</organism>
<evidence type="ECO:0000256" key="4">
    <source>
        <dbReference type="ARBA" id="ARBA00022598"/>
    </source>
</evidence>
<dbReference type="PANTHER" id="PTHR21299:SF1">
    <property type="entry name" value="PANTOATE--BETA-ALANINE LIGASE"/>
    <property type="match status" value="1"/>
</dbReference>
<evidence type="ECO:0000256" key="3">
    <source>
        <dbReference type="ARBA" id="ARBA00012219"/>
    </source>
</evidence>
<dbReference type="InterPro" id="IPR014729">
    <property type="entry name" value="Rossmann-like_a/b/a_fold"/>
</dbReference>
<keyword evidence="7" id="KW-0067">ATP-binding</keyword>
<dbReference type="NCBIfam" id="TIGR00018">
    <property type="entry name" value="panC"/>
    <property type="match status" value="1"/>
</dbReference>
<evidence type="ECO:0000313" key="9">
    <source>
        <dbReference type="EMBL" id="CAB4846664.1"/>
    </source>
</evidence>
<dbReference type="PANTHER" id="PTHR21299">
    <property type="entry name" value="CYTIDYLATE KINASE/PANTOATE-BETA-ALANINE LIGASE"/>
    <property type="match status" value="1"/>
</dbReference>
<proteinExistence type="inferred from homology"/>
<dbReference type="InterPro" id="IPR042176">
    <property type="entry name" value="Pantoate_ligase_C"/>
</dbReference>
<dbReference type="AlphaFoldDB" id="A0A6J7KE75"/>
<gene>
    <name evidence="9" type="ORF">UFOPK3268_00269</name>
    <name evidence="10" type="ORF">UFOPK3752_01837</name>
</gene>
<evidence type="ECO:0000313" key="10">
    <source>
        <dbReference type="EMBL" id="CAB4953875.1"/>
    </source>
</evidence>
<evidence type="ECO:0000256" key="2">
    <source>
        <dbReference type="ARBA" id="ARBA00009256"/>
    </source>
</evidence>
<dbReference type="Gene3D" id="3.30.1300.10">
    <property type="entry name" value="Pantoate-beta-alanine ligase, C-terminal domain"/>
    <property type="match status" value="1"/>
</dbReference>